<comment type="caution">
    <text evidence="1">The sequence shown here is derived from an EMBL/GenBank/DDBJ whole genome shotgun (WGS) entry which is preliminary data.</text>
</comment>
<keyword evidence="2" id="KW-1185">Reference proteome</keyword>
<dbReference type="GeneID" id="94433693"/>
<dbReference type="RefSeq" id="XP_067917542.1">
    <property type="nucleotide sequence ID" value="XM_068070482.1"/>
</dbReference>
<name>A0A2C6JYA7_9APIC</name>
<evidence type="ECO:0000313" key="1">
    <source>
        <dbReference type="EMBL" id="PHJ15810.1"/>
    </source>
</evidence>
<evidence type="ECO:0000313" key="2">
    <source>
        <dbReference type="Proteomes" id="UP000221165"/>
    </source>
</evidence>
<dbReference type="VEuPathDB" id="ToxoDB:CSUI_010378"/>
<gene>
    <name evidence="1" type="ORF">CSUI_010378</name>
</gene>
<dbReference type="Proteomes" id="UP000221165">
    <property type="component" value="Unassembled WGS sequence"/>
</dbReference>
<organism evidence="1 2">
    <name type="scientific">Cystoisospora suis</name>
    <dbReference type="NCBI Taxonomy" id="483139"/>
    <lineage>
        <taxon>Eukaryota</taxon>
        <taxon>Sar</taxon>
        <taxon>Alveolata</taxon>
        <taxon>Apicomplexa</taxon>
        <taxon>Conoidasida</taxon>
        <taxon>Coccidia</taxon>
        <taxon>Eucoccidiorida</taxon>
        <taxon>Eimeriorina</taxon>
        <taxon>Sarcocystidae</taxon>
        <taxon>Cystoisospora</taxon>
    </lineage>
</organism>
<dbReference type="InterPro" id="IPR011993">
    <property type="entry name" value="PH-like_dom_sf"/>
</dbReference>
<dbReference type="Gene3D" id="2.30.29.30">
    <property type="entry name" value="Pleckstrin-homology domain (PH domain)/Phosphotyrosine-binding domain (PTB)"/>
    <property type="match status" value="1"/>
</dbReference>
<dbReference type="OrthoDB" id="365144at2759"/>
<sequence>MSHIIAIRKKINALFFDNSIEIELADGQRHFFATFLNRDKVSSSPPHLFLGVYIQTDTAETERERDRDGEIQIANG</sequence>
<proteinExistence type="predicted"/>
<protein>
    <submittedName>
        <fullName evidence="1">Gram domain-containing protein</fullName>
    </submittedName>
</protein>
<feature type="non-terminal residue" evidence="1">
    <location>
        <position position="76"/>
    </location>
</feature>
<dbReference type="EMBL" id="MIGC01007273">
    <property type="protein sequence ID" value="PHJ15810.1"/>
    <property type="molecule type" value="Genomic_DNA"/>
</dbReference>
<dbReference type="AlphaFoldDB" id="A0A2C6JYA7"/>
<accession>A0A2C6JYA7</accession>
<reference evidence="1 2" key="1">
    <citation type="journal article" date="2017" name="Int. J. Parasitol.">
        <title>The genome of the protozoan parasite Cystoisospora suis and a reverse vaccinology approach to identify vaccine candidates.</title>
        <authorList>
            <person name="Palmieri N."/>
            <person name="Shrestha A."/>
            <person name="Ruttkowski B."/>
            <person name="Beck T."/>
            <person name="Vogl C."/>
            <person name="Tomley F."/>
            <person name="Blake D.P."/>
            <person name="Joachim A."/>
        </authorList>
    </citation>
    <scope>NUCLEOTIDE SEQUENCE [LARGE SCALE GENOMIC DNA]</scope>
    <source>
        <strain evidence="1 2">Wien I</strain>
    </source>
</reference>